<dbReference type="AlphaFoldDB" id="A0AAF0YE61"/>
<accession>A0AAF0YE61</accession>
<feature type="transmembrane region" description="Helical" evidence="7">
    <location>
        <begin position="242"/>
        <end position="262"/>
    </location>
</feature>
<evidence type="ECO:0000256" key="5">
    <source>
        <dbReference type="ARBA" id="ARBA00022989"/>
    </source>
</evidence>
<feature type="transmembrane region" description="Helical" evidence="7">
    <location>
        <begin position="491"/>
        <end position="513"/>
    </location>
</feature>
<dbReference type="CDD" id="cd17323">
    <property type="entry name" value="MFS_Tpo1_MDR_like"/>
    <property type="match status" value="1"/>
</dbReference>
<sequence>MDTRGASVSTSMSEMTIDAAHPGAAATPVDHSLTLPSRPWRRWTTPWSAIREHAYKGSGTEIDPFVVDWLPNDVEDPYNYSVGYKWTCTLIAATGTLAVTMGSSSLSGAIHGIKAEFPGYNNMVYIMVTGIYLGGFVLGPFVWAPMSEVYGRRMVYVVTMAPFTALCAGLCGSPTITALLVLRFFAGTFGCSSMTNAGGLISDMFRAKDRGLAMGVFGAMPWLGPALGPIVGGFLSPISWRWAGAVVAIFAGILALLHLVFLPETYAPVLLRQRANTLSAETGQVYRCVYDAAKPFSTRELIKTQLKVPFILLFTEPIVFVLSLYLACIFSILYLQFTSFPIVFQGERHWSPGISSLAFLGTSIGCNVALLYMVFWGNPAYAKSLKQKGYLQPEARLPSAISGALLIPVGLFIFAWTCSPTRIPWIISILATVPFGGGMVLVFLACTNYLVDAYLPTAASVLGASTVTRSIMAVVLPLFTVDMYDALGVNWASSVCAFISLAFVPVPFLLIAYGPRIRRMTKHGREADDHGLEIAASRAAAIAANPEADVDANEKWGTVGEDVRTPIHEIEDPVSQNARAQAPGH</sequence>
<evidence type="ECO:0000256" key="7">
    <source>
        <dbReference type="SAM" id="Phobius"/>
    </source>
</evidence>
<comment type="subcellular location">
    <subcellularLocation>
        <location evidence="1">Cell membrane</location>
        <topology evidence="1">Multi-pass membrane protein</topology>
    </subcellularLocation>
</comment>
<keyword evidence="6 7" id="KW-0472">Membrane</keyword>
<keyword evidence="9" id="KW-1185">Reference proteome</keyword>
<dbReference type="GO" id="GO:0022857">
    <property type="term" value="F:transmembrane transporter activity"/>
    <property type="evidence" value="ECO:0007669"/>
    <property type="project" value="InterPro"/>
</dbReference>
<feature type="transmembrane region" description="Helical" evidence="7">
    <location>
        <begin position="310"/>
        <end position="334"/>
    </location>
</feature>
<dbReference type="InterPro" id="IPR011701">
    <property type="entry name" value="MFS"/>
</dbReference>
<dbReference type="InterPro" id="IPR036259">
    <property type="entry name" value="MFS_trans_sf"/>
</dbReference>
<evidence type="ECO:0000256" key="6">
    <source>
        <dbReference type="ARBA" id="ARBA00023136"/>
    </source>
</evidence>
<feature type="transmembrane region" description="Helical" evidence="7">
    <location>
        <begin position="354"/>
        <end position="376"/>
    </location>
</feature>
<keyword evidence="5 7" id="KW-1133">Transmembrane helix</keyword>
<dbReference type="PANTHER" id="PTHR23502">
    <property type="entry name" value="MAJOR FACILITATOR SUPERFAMILY"/>
    <property type="match status" value="1"/>
</dbReference>
<dbReference type="PANTHER" id="PTHR23502:SF186">
    <property type="entry name" value="MAJOR FACILITATOR SUPERFAMILY (MFS) PROFILE DOMAIN-CONTAINING PROTEIN"/>
    <property type="match status" value="1"/>
</dbReference>
<evidence type="ECO:0000313" key="8">
    <source>
        <dbReference type="EMBL" id="WOO84272.1"/>
    </source>
</evidence>
<feature type="transmembrane region" description="Helical" evidence="7">
    <location>
        <begin position="163"/>
        <end position="186"/>
    </location>
</feature>
<evidence type="ECO:0000256" key="4">
    <source>
        <dbReference type="ARBA" id="ARBA00022692"/>
    </source>
</evidence>
<evidence type="ECO:0000256" key="1">
    <source>
        <dbReference type="ARBA" id="ARBA00004651"/>
    </source>
</evidence>
<dbReference type="GeneID" id="87810963"/>
<feature type="transmembrane region" description="Helical" evidence="7">
    <location>
        <begin position="123"/>
        <end position="143"/>
    </location>
</feature>
<evidence type="ECO:0000313" key="9">
    <source>
        <dbReference type="Proteomes" id="UP000827549"/>
    </source>
</evidence>
<dbReference type="RefSeq" id="XP_062630298.1">
    <property type="nucleotide sequence ID" value="XM_062774314.1"/>
</dbReference>
<feature type="transmembrane region" description="Helical" evidence="7">
    <location>
        <begin position="423"/>
        <end position="446"/>
    </location>
</feature>
<dbReference type="Proteomes" id="UP000827549">
    <property type="component" value="Chromosome 6"/>
</dbReference>
<feature type="transmembrane region" description="Helical" evidence="7">
    <location>
        <begin position="458"/>
        <end position="479"/>
    </location>
</feature>
<proteinExistence type="predicted"/>
<keyword evidence="2" id="KW-0813">Transport</keyword>
<protein>
    <submittedName>
        <fullName evidence="8">Efflux pump FUB11</fullName>
    </submittedName>
</protein>
<dbReference type="Pfam" id="PF07690">
    <property type="entry name" value="MFS_1"/>
    <property type="match status" value="1"/>
</dbReference>
<gene>
    <name evidence="8" type="primary">FUB11_0</name>
    <name evidence="8" type="ORF">LOC62_06G007792</name>
</gene>
<dbReference type="FunFam" id="1.20.1250.20:FF:000011">
    <property type="entry name" value="MFS multidrug transporter, putative"/>
    <property type="match status" value="1"/>
</dbReference>
<dbReference type="SUPFAM" id="SSF103473">
    <property type="entry name" value="MFS general substrate transporter"/>
    <property type="match status" value="1"/>
</dbReference>
<organism evidence="8 9">
    <name type="scientific">Vanrija pseudolonga</name>
    <dbReference type="NCBI Taxonomy" id="143232"/>
    <lineage>
        <taxon>Eukaryota</taxon>
        <taxon>Fungi</taxon>
        <taxon>Dikarya</taxon>
        <taxon>Basidiomycota</taxon>
        <taxon>Agaricomycotina</taxon>
        <taxon>Tremellomycetes</taxon>
        <taxon>Trichosporonales</taxon>
        <taxon>Trichosporonaceae</taxon>
        <taxon>Vanrija</taxon>
    </lineage>
</organism>
<dbReference type="EMBL" id="CP086719">
    <property type="protein sequence ID" value="WOO84272.1"/>
    <property type="molecule type" value="Genomic_DNA"/>
</dbReference>
<evidence type="ECO:0000256" key="2">
    <source>
        <dbReference type="ARBA" id="ARBA00022448"/>
    </source>
</evidence>
<feature type="transmembrane region" description="Helical" evidence="7">
    <location>
        <begin position="397"/>
        <end position="417"/>
    </location>
</feature>
<keyword evidence="4 7" id="KW-0812">Transmembrane</keyword>
<name>A0AAF0YE61_9TREE</name>
<dbReference type="Gene3D" id="1.20.1250.20">
    <property type="entry name" value="MFS general substrate transporter like domains"/>
    <property type="match status" value="1"/>
</dbReference>
<feature type="transmembrane region" description="Helical" evidence="7">
    <location>
        <begin position="212"/>
        <end position="236"/>
    </location>
</feature>
<keyword evidence="3" id="KW-1003">Cell membrane</keyword>
<dbReference type="GO" id="GO:0005886">
    <property type="term" value="C:plasma membrane"/>
    <property type="evidence" value="ECO:0007669"/>
    <property type="project" value="UniProtKB-SubCell"/>
</dbReference>
<evidence type="ECO:0000256" key="3">
    <source>
        <dbReference type="ARBA" id="ARBA00022475"/>
    </source>
</evidence>
<reference evidence="8" key="1">
    <citation type="submission" date="2023-10" db="EMBL/GenBank/DDBJ databases">
        <authorList>
            <person name="Noh H."/>
        </authorList>
    </citation>
    <scope>NUCLEOTIDE SEQUENCE</scope>
    <source>
        <strain evidence="8">DUCC4014</strain>
    </source>
</reference>